<evidence type="ECO:0000256" key="1">
    <source>
        <dbReference type="SAM" id="SignalP"/>
    </source>
</evidence>
<accession>A0A9W9G6N1</accession>
<comment type="caution">
    <text evidence="2">The sequence shown here is derived from an EMBL/GenBank/DDBJ whole genome shotgun (WGS) entry which is preliminary data.</text>
</comment>
<dbReference type="RefSeq" id="XP_056480413.1">
    <property type="nucleotide sequence ID" value="XM_056613189.1"/>
</dbReference>
<keyword evidence="1" id="KW-0732">Signal</keyword>
<feature type="chain" id="PRO_5040787299" evidence="1">
    <location>
        <begin position="20"/>
        <end position="135"/>
    </location>
</feature>
<organism evidence="2 3">
    <name type="scientific">Penicillium argentinense</name>
    <dbReference type="NCBI Taxonomy" id="1131581"/>
    <lineage>
        <taxon>Eukaryota</taxon>
        <taxon>Fungi</taxon>
        <taxon>Dikarya</taxon>
        <taxon>Ascomycota</taxon>
        <taxon>Pezizomycotina</taxon>
        <taxon>Eurotiomycetes</taxon>
        <taxon>Eurotiomycetidae</taxon>
        <taxon>Eurotiales</taxon>
        <taxon>Aspergillaceae</taxon>
        <taxon>Penicillium</taxon>
    </lineage>
</organism>
<dbReference type="AlphaFoldDB" id="A0A9W9G6N1"/>
<reference evidence="2" key="2">
    <citation type="journal article" date="2023" name="IMA Fungus">
        <title>Comparative genomic study of the Penicillium genus elucidates a diverse pangenome and 15 lateral gene transfer events.</title>
        <authorList>
            <person name="Petersen C."/>
            <person name="Sorensen T."/>
            <person name="Nielsen M.R."/>
            <person name="Sondergaard T.E."/>
            <person name="Sorensen J.L."/>
            <person name="Fitzpatrick D.A."/>
            <person name="Frisvad J.C."/>
            <person name="Nielsen K.L."/>
        </authorList>
    </citation>
    <scope>NUCLEOTIDE SEQUENCE</scope>
    <source>
        <strain evidence="2">IBT 30761</strain>
    </source>
</reference>
<name>A0A9W9G6N1_9EURO</name>
<dbReference type="OrthoDB" id="3490397at2759"/>
<dbReference type="GeneID" id="81352168"/>
<evidence type="ECO:0000313" key="2">
    <source>
        <dbReference type="EMBL" id="KAJ5112640.1"/>
    </source>
</evidence>
<gene>
    <name evidence="2" type="ORF">N7532_000685</name>
</gene>
<keyword evidence="3" id="KW-1185">Reference proteome</keyword>
<feature type="signal peptide" evidence="1">
    <location>
        <begin position="1"/>
        <end position="19"/>
    </location>
</feature>
<protein>
    <submittedName>
        <fullName evidence="2">Uncharacterized protein</fullName>
    </submittedName>
</protein>
<evidence type="ECO:0000313" key="3">
    <source>
        <dbReference type="Proteomes" id="UP001149074"/>
    </source>
</evidence>
<proteinExistence type="predicted"/>
<sequence>MQLTTIVPVLLSSLSLTAAAPQEVPATWKATDLDIGCSPGGCSWRFNITGAASENTPRFHTHCEGIAPNATLCTDKNITARVKPLTYPKFNIWVQHQWHIIEDETDQHYWQSGDANVTDAQTRFQIKPDQFYGVA</sequence>
<dbReference type="EMBL" id="JAPQKI010000001">
    <property type="protein sequence ID" value="KAJ5112640.1"/>
    <property type="molecule type" value="Genomic_DNA"/>
</dbReference>
<dbReference type="Proteomes" id="UP001149074">
    <property type="component" value="Unassembled WGS sequence"/>
</dbReference>
<reference evidence="2" key="1">
    <citation type="submission" date="2022-11" db="EMBL/GenBank/DDBJ databases">
        <authorList>
            <person name="Petersen C."/>
        </authorList>
    </citation>
    <scope>NUCLEOTIDE SEQUENCE</scope>
    <source>
        <strain evidence="2">IBT 30761</strain>
    </source>
</reference>